<sequence>MGQASRTRAGEGANLMEKGIILVAGVSGVGKTTLCRRLATAEPGIHHLVASSFVDGKRDVDQLKLISRIRAAADKLEGACLVDGHLTLDGSNVPLEAIAALAPEGIIVVTGSSAEIAARRGADVTRSRPPANEDELCHTQDAEISWARELALAVSVPFTAIDSQDEDGFRTKVYQLLGMVCPQGESGSLNRYSARLGT</sequence>
<evidence type="ECO:0000313" key="1">
    <source>
        <dbReference type="EMBL" id="QCO03687.1"/>
    </source>
</evidence>
<accession>A0A4D8PZW8</accession>
<dbReference type="InterPro" id="IPR027417">
    <property type="entry name" value="P-loop_NTPase"/>
</dbReference>
<organism evidence="1 2">
    <name type="scientific">Azospirillum brasilense</name>
    <dbReference type="NCBI Taxonomy" id="192"/>
    <lineage>
        <taxon>Bacteria</taxon>
        <taxon>Pseudomonadati</taxon>
        <taxon>Pseudomonadota</taxon>
        <taxon>Alphaproteobacteria</taxon>
        <taxon>Rhodospirillales</taxon>
        <taxon>Azospirillaceae</taxon>
        <taxon>Azospirillum</taxon>
    </lineage>
</organism>
<gene>
    <name evidence="1" type="ORF">D3867_16815</name>
</gene>
<dbReference type="SUPFAM" id="SSF52540">
    <property type="entry name" value="P-loop containing nucleoside triphosphate hydrolases"/>
    <property type="match status" value="1"/>
</dbReference>
<keyword evidence="1" id="KW-0614">Plasmid</keyword>
<evidence type="ECO:0000313" key="2">
    <source>
        <dbReference type="Proteomes" id="UP000298596"/>
    </source>
</evidence>
<geneLocation type="plasmid" evidence="1">
    <name>p1</name>
</geneLocation>
<dbReference type="EMBL" id="CP032331">
    <property type="protein sequence ID" value="QCO03687.1"/>
    <property type="molecule type" value="Genomic_DNA"/>
</dbReference>
<dbReference type="Gene3D" id="3.40.50.300">
    <property type="entry name" value="P-loop containing nucleotide triphosphate hydrolases"/>
    <property type="match status" value="1"/>
</dbReference>
<reference evidence="1 2" key="1">
    <citation type="submission" date="2018-09" db="EMBL/GenBank/DDBJ databases">
        <title>Whole genome based analysis of evolution and adaptive divergence in Indian and Brazilian strains of Azospirillum brasilense.</title>
        <authorList>
            <person name="Singh C."/>
            <person name="Tripathi A.K."/>
        </authorList>
    </citation>
    <scope>NUCLEOTIDE SEQUENCE [LARGE SCALE GENOMIC DNA]</scope>
    <source>
        <strain evidence="1 2">MTCC4036</strain>
        <plasmid evidence="1 2">p1</plasmid>
    </source>
</reference>
<dbReference type="Pfam" id="PF13207">
    <property type="entry name" value="AAA_17"/>
    <property type="match status" value="1"/>
</dbReference>
<dbReference type="AlphaFoldDB" id="A0A4D8PZW8"/>
<proteinExistence type="predicted"/>
<dbReference type="Proteomes" id="UP000298596">
    <property type="component" value="Plasmid p1"/>
</dbReference>
<protein>
    <submittedName>
        <fullName evidence="1">AAA family ATPase</fullName>
    </submittedName>
</protein>
<name>A0A4D8PZW8_AZOBR</name>